<dbReference type="NCBIfam" id="TIGR02532">
    <property type="entry name" value="IV_pilin_GFxxxE"/>
    <property type="match status" value="1"/>
</dbReference>
<dbReference type="EMBL" id="BSNK01000002">
    <property type="protein sequence ID" value="GLQ23986.1"/>
    <property type="molecule type" value="Genomic_DNA"/>
</dbReference>
<evidence type="ECO:0000256" key="1">
    <source>
        <dbReference type="SAM" id="Phobius"/>
    </source>
</evidence>
<gene>
    <name evidence="2" type="ORF">GCM10007853_18600</name>
</gene>
<dbReference type="InterPro" id="IPR012902">
    <property type="entry name" value="N_methyl_site"/>
</dbReference>
<reference evidence="2" key="2">
    <citation type="submission" date="2023-01" db="EMBL/GenBank/DDBJ databases">
        <title>Draft genome sequence of Algimonas ampicilliniresistens strain NBRC 108219.</title>
        <authorList>
            <person name="Sun Q."/>
            <person name="Mori K."/>
        </authorList>
    </citation>
    <scope>NUCLEOTIDE SEQUENCE</scope>
    <source>
        <strain evidence="2">NBRC 108219</strain>
    </source>
</reference>
<feature type="transmembrane region" description="Helical" evidence="1">
    <location>
        <begin position="20"/>
        <end position="41"/>
    </location>
</feature>
<sequence>MRPSPKDMGTDARRDAGYSLIEVIVVLMIFSLLAGIVGINLRKPLQSTKYKTVHSDIIEVVELTRAEAANRGHLIRFNEILVAQRRAPDDAEIYFPINAGARAYGSCLDTVGSYDLNGTRYRFRVEPVTCRVTFNV</sequence>
<evidence type="ECO:0000313" key="3">
    <source>
        <dbReference type="Proteomes" id="UP001161391"/>
    </source>
</evidence>
<keyword evidence="1" id="KW-0472">Membrane</keyword>
<dbReference type="SUPFAM" id="SSF54523">
    <property type="entry name" value="Pili subunits"/>
    <property type="match status" value="1"/>
</dbReference>
<dbReference type="Pfam" id="PF07963">
    <property type="entry name" value="N_methyl"/>
    <property type="match status" value="1"/>
</dbReference>
<dbReference type="PROSITE" id="PS00409">
    <property type="entry name" value="PROKAR_NTER_METHYL"/>
    <property type="match status" value="1"/>
</dbReference>
<protein>
    <recommendedName>
        <fullName evidence="4">Prepilin-type N-terminal cleavage/methylation domain-containing protein</fullName>
    </recommendedName>
</protein>
<keyword evidence="3" id="KW-1185">Reference proteome</keyword>
<comment type="caution">
    <text evidence="2">The sequence shown here is derived from an EMBL/GenBank/DDBJ whole genome shotgun (WGS) entry which is preliminary data.</text>
</comment>
<dbReference type="Proteomes" id="UP001161391">
    <property type="component" value="Unassembled WGS sequence"/>
</dbReference>
<evidence type="ECO:0008006" key="4">
    <source>
        <dbReference type="Google" id="ProtNLM"/>
    </source>
</evidence>
<dbReference type="InterPro" id="IPR045584">
    <property type="entry name" value="Pilin-like"/>
</dbReference>
<organism evidence="2 3">
    <name type="scientific">Algimonas ampicilliniresistens</name>
    <dbReference type="NCBI Taxonomy" id="1298735"/>
    <lineage>
        <taxon>Bacteria</taxon>
        <taxon>Pseudomonadati</taxon>
        <taxon>Pseudomonadota</taxon>
        <taxon>Alphaproteobacteria</taxon>
        <taxon>Maricaulales</taxon>
        <taxon>Robiginitomaculaceae</taxon>
        <taxon>Algimonas</taxon>
    </lineage>
</organism>
<accession>A0ABQ5V8V7</accession>
<dbReference type="RefSeq" id="WP_284389966.1">
    <property type="nucleotide sequence ID" value="NZ_BSNK01000002.1"/>
</dbReference>
<proteinExistence type="predicted"/>
<evidence type="ECO:0000313" key="2">
    <source>
        <dbReference type="EMBL" id="GLQ23986.1"/>
    </source>
</evidence>
<reference evidence="2" key="1">
    <citation type="journal article" date="2014" name="Int. J. Syst. Evol. Microbiol.">
        <title>Complete genome of a new Firmicutes species belonging to the dominant human colonic microbiota ('Ruminococcus bicirculans') reveals two chromosomes and a selective capacity to utilize plant glucans.</title>
        <authorList>
            <consortium name="NISC Comparative Sequencing Program"/>
            <person name="Wegmann U."/>
            <person name="Louis P."/>
            <person name="Goesmann A."/>
            <person name="Henrissat B."/>
            <person name="Duncan S.H."/>
            <person name="Flint H.J."/>
        </authorList>
    </citation>
    <scope>NUCLEOTIDE SEQUENCE</scope>
    <source>
        <strain evidence="2">NBRC 108219</strain>
    </source>
</reference>
<keyword evidence="1" id="KW-1133">Transmembrane helix</keyword>
<keyword evidence="1" id="KW-0812">Transmembrane</keyword>
<name>A0ABQ5V8V7_9PROT</name>